<keyword evidence="2" id="KW-1185">Reference proteome</keyword>
<sequence>MQCFIIVSSIWIKPNSKTSQQFYGKANLVEYNNFLNVLGYLYSVMLQRLYKTFLSGYSIGSERAVVLITIFAFLRRIPDSMLSSL</sequence>
<accession>A0A2K1Z8M6</accession>
<gene>
    <name evidence="1" type="ORF">POPTR_009G158500</name>
</gene>
<reference evidence="1 2" key="1">
    <citation type="journal article" date="2006" name="Science">
        <title>The genome of black cottonwood, Populus trichocarpa (Torr. &amp; Gray).</title>
        <authorList>
            <person name="Tuskan G.A."/>
            <person name="Difazio S."/>
            <person name="Jansson S."/>
            <person name="Bohlmann J."/>
            <person name="Grigoriev I."/>
            <person name="Hellsten U."/>
            <person name="Putnam N."/>
            <person name="Ralph S."/>
            <person name="Rombauts S."/>
            <person name="Salamov A."/>
            <person name="Schein J."/>
            <person name="Sterck L."/>
            <person name="Aerts A."/>
            <person name="Bhalerao R.R."/>
            <person name="Bhalerao R.P."/>
            <person name="Blaudez D."/>
            <person name="Boerjan W."/>
            <person name="Brun A."/>
            <person name="Brunner A."/>
            <person name="Busov V."/>
            <person name="Campbell M."/>
            <person name="Carlson J."/>
            <person name="Chalot M."/>
            <person name="Chapman J."/>
            <person name="Chen G.L."/>
            <person name="Cooper D."/>
            <person name="Coutinho P.M."/>
            <person name="Couturier J."/>
            <person name="Covert S."/>
            <person name="Cronk Q."/>
            <person name="Cunningham R."/>
            <person name="Davis J."/>
            <person name="Degroeve S."/>
            <person name="Dejardin A."/>
            <person name="Depamphilis C."/>
            <person name="Detter J."/>
            <person name="Dirks B."/>
            <person name="Dubchak I."/>
            <person name="Duplessis S."/>
            <person name="Ehlting J."/>
            <person name="Ellis B."/>
            <person name="Gendler K."/>
            <person name="Goodstein D."/>
            <person name="Gribskov M."/>
            <person name="Grimwood J."/>
            <person name="Groover A."/>
            <person name="Gunter L."/>
            <person name="Hamberger B."/>
            <person name="Heinze B."/>
            <person name="Helariutta Y."/>
            <person name="Henrissat B."/>
            <person name="Holligan D."/>
            <person name="Holt R."/>
            <person name="Huang W."/>
            <person name="Islam-Faridi N."/>
            <person name="Jones S."/>
            <person name="Jones-Rhoades M."/>
            <person name="Jorgensen R."/>
            <person name="Joshi C."/>
            <person name="Kangasjarvi J."/>
            <person name="Karlsson J."/>
            <person name="Kelleher C."/>
            <person name="Kirkpatrick R."/>
            <person name="Kirst M."/>
            <person name="Kohler A."/>
            <person name="Kalluri U."/>
            <person name="Larimer F."/>
            <person name="Leebens-Mack J."/>
            <person name="Leple J.C."/>
            <person name="Locascio P."/>
            <person name="Lou Y."/>
            <person name="Lucas S."/>
            <person name="Martin F."/>
            <person name="Montanini B."/>
            <person name="Napoli C."/>
            <person name="Nelson D.R."/>
            <person name="Nelson C."/>
            <person name="Nieminen K."/>
            <person name="Nilsson O."/>
            <person name="Pereda V."/>
            <person name="Peter G."/>
            <person name="Philippe R."/>
            <person name="Pilate G."/>
            <person name="Poliakov A."/>
            <person name="Razumovskaya J."/>
            <person name="Richardson P."/>
            <person name="Rinaldi C."/>
            <person name="Ritland K."/>
            <person name="Rouze P."/>
            <person name="Ryaboy D."/>
            <person name="Schmutz J."/>
            <person name="Schrader J."/>
            <person name="Segerman B."/>
            <person name="Shin H."/>
            <person name="Siddiqui A."/>
            <person name="Sterky F."/>
            <person name="Terry A."/>
            <person name="Tsai C.J."/>
            <person name="Uberbacher E."/>
            <person name="Unneberg P."/>
            <person name="Vahala J."/>
            <person name="Wall K."/>
            <person name="Wessler S."/>
            <person name="Yang G."/>
            <person name="Yin T."/>
            <person name="Douglas C."/>
            <person name="Marra M."/>
            <person name="Sandberg G."/>
            <person name="Van de Peer Y."/>
            <person name="Rokhsar D."/>
        </authorList>
    </citation>
    <scope>NUCLEOTIDE SEQUENCE [LARGE SCALE GENOMIC DNA]</scope>
    <source>
        <strain evidence="2">cv. Nisqually</strain>
    </source>
</reference>
<dbReference type="EMBL" id="CM009298">
    <property type="protein sequence ID" value="PNT21615.1"/>
    <property type="molecule type" value="Genomic_DNA"/>
</dbReference>
<evidence type="ECO:0000313" key="1">
    <source>
        <dbReference type="EMBL" id="PNT21615.1"/>
    </source>
</evidence>
<evidence type="ECO:0000313" key="2">
    <source>
        <dbReference type="Proteomes" id="UP000006729"/>
    </source>
</evidence>
<protein>
    <submittedName>
        <fullName evidence="1">Uncharacterized protein</fullName>
    </submittedName>
</protein>
<name>A0A2K1Z8M6_POPTR</name>
<dbReference type="Proteomes" id="UP000006729">
    <property type="component" value="Chromosome 9"/>
</dbReference>
<organism evidence="1 2">
    <name type="scientific">Populus trichocarpa</name>
    <name type="common">Western balsam poplar</name>
    <name type="synonym">Populus balsamifera subsp. trichocarpa</name>
    <dbReference type="NCBI Taxonomy" id="3694"/>
    <lineage>
        <taxon>Eukaryota</taxon>
        <taxon>Viridiplantae</taxon>
        <taxon>Streptophyta</taxon>
        <taxon>Embryophyta</taxon>
        <taxon>Tracheophyta</taxon>
        <taxon>Spermatophyta</taxon>
        <taxon>Magnoliopsida</taxon>
        <taxon>eudicotyledons</taxon>
        <taxon>Gunneridae</taxon>
        <taxon>Pentapetalae</taxon>
        <taxon>rosids</taxon>
        <taxon>fabids</taxon>
        <taxon>Malpighiales</taxon>
        <taxon>Salicaceae</taxon>
        <taxon>Saliceae</taxon>
        <taxon>Populus</taxon>
    </lineage>
</organism>
<proteinExistence type="predicted"/>
<dbReference type="InParanoid" id="A0A2K1Z8M6"/>
<dbReference type="AlphaFoldDB" id="A0A2K1Z8M6"/>